<keyword evidence="1" id="KW-0472">Membrane</keyword>
<evidence type="ECO:0000313" key="3">
    <source>
        <dbReference type="EMBL" id="AWV96990.1"/>
    </source>
</evidence>
<keyword evidence="4" id="KW-1185">Reference proteome</keyword>
<dbReference type="Proteomes" id="UP000249873">
    <property type="component" value="Chromosome"/>
</dbReference>
<feature type="transmembrane region" description="Helical" evidence="1">
    <location>
        <begin position="135"/>
        <end position="164"/>
    </location>
</feature>
<reference evidence="3 4" key="1">
    <citation type="submission" date="2018-05" db="EMBL/GenBank/DDBJ databases">
        <title>Complete genome sequence of Arcticibacterium luteifluviistationis SM1504T, a cytophagaceae bacterium isolated from Arctic surface seawater.</title>
        <authorList>
            <person name="Li Y."/>
            <person name="Qin Q.-L."/>
        </authorList>
    </citation>
    <scope>NUCLEOTIDE SEQUENCE [LARGE SCALE GENOMIC DNA]</scope>
    <source>
        <strain evidence="3 4">SM1504</strain>
    </source>
</reference>
<dbReference type="AlphaFoldDB" id="A0A2Z4G7C6"/>
<protein>
    <recommendedName>
        <fullName evidence="2">Phosphatidic acid phosphatase type 2/haloperoxidase domain-containing protein</fullName>
    </recommendedName>
</protein>
<sequence>MKLKAEQFLSHLISSIGHPILLGSLAAIYVNFREFDTEKAWQLTLTLLIGCVLPIIGFLIYKMRKGDYENFDVSNQKKRNSLYIFSILLLALFMGYLFFVNSTWLIKCGIIPVFLLTFSSYFINKKIKVSLHTSFSFLLATMMIQVETSAAFTMYLFAILIGYSRLHLKRHSIPEVALGAILGIAIGFIFHFIYRFGI</sequence>
<dbReference type="InterPro" id="IPR036938">
    <property type="entry name" value="PAP2/HPO_sf"/>
</dbReference>
<evidence type="ECO:0000259" key="2">
    <source>
        <dbReference type="Pfam" id="PF01569"/>
    </source>
</evidence>
<dbReference type="KEGG" id="als:DJ013_01880"/>
<evidence type="ECO:0000256" key="1">
    <source>
        <dbReference type="SAM" id="Phobius"/>
    </source>
</evidence>
<feature type="transmembrane region" description="Helical" evidence="1">
    <location>
        <begin position="104"/>
        <end position="123"/>
    </location>
</feature>
<keyword evidence="1" id="KW-0812">Transmembrane</keyword>
<feature type="transmembrane region" description="Helical" evidence="1">
    <location>
        <begin position="12"/>
        <end position="30"/>
    </location>
</feature>
<accession>A0A2Z4G7C6</accession>
<dbReference type="Pfam" id="PF01569">
    <property type="entry name" value="PAP2"/>
    <property type="match status" value="1"/>
</dbReference>
<keyword evidence="1" id="KW-1133">Transmembrane helix</keyword>
<dbReference type="CDD" id="cd01610">
    <property type="entry name" value="PAP2_like"/>
    <property type="match status" value="1"/>
</dbReference>
<dbReference type="Gene3D" id="1.20.144.10">
    <property type="entry name" value="Phosphatidic acid phosphatase type 2/haloperoxidase"/>
    <property type="match status" value="1"/>
</dbReference>
<dbReference type="OrthoDB" id="966117at2"/>
<dbReference type="SUPFAM" id="SSF48317">
    <property type="entry name" value="Acid phosphatase/Vanadium-dependent haloperoxidase"/>
    <property type="match status" value="1"/>
</dbReference>
<dbReference type="EMBL" id="CP029480">
    <property type="protein sequence ID" value="AWV96990.1"/>
    <property type="molecule type" value="Genomic_DNA"/>
</dbReference>
<gene>
    <name evidence="3" type="ORF">DJ013_01880</name>
</gene>
<evidence type="ECO:0000313" key="4">
    <source>
        <dbReference type="Proteomes" id="UP000249873"/>
    </source>
</evidence>
<dbReference type="RefSeq" id="WP_111370092.1">
    <property type="nucleotide sequence ID" value="NZ_CP029480.1"/>
</dbReference>
<feature type="domain" description="Phosphatidic acid phosphatase type 2/haloperoxidase" evidence="2">
    <location>
        <begin position="88"/>
        <end position="192"/>
    </location>
</feature>
<feature type="transmembrane region" description="Helical" evidence="1">
    <location>
        <begin position="42"/>
        <end position="61"/>
    </location>
</feature>
<name>A0A2Z4G7C6_9BACT</name>
<proteinExistence type="predicted"/>
<organism evidence="3 4">
    <name type="scientific">Arcticibacterium luteifluviistationis</name>
    <dbReference type="NCBI Taxonomy" id="1784714"/>
    <lineage>
        <taxon>Bacteria</taxon>
        <taxon>Pseudomonadati</taxon>
        <taxon>Bacteroidota</taxon>
        <taxon>Cytophagia</taxon>
        <taxon>Cytophagales</taxon>
        <taxon>Leadbetterellaceae</taxon>
        <taxon>Arcticibacterium</taxon>
    </lineage>
</organism>
<dbReference type="InterPro" id="IPR000326">
    <property type="entry name" value="PAP2/HPO"/>
</dbReference>
<feature type="transmembrane region" description="Helical" evidence="1">
    <location>
        <begin position="82"/>
        <end position="98"/>
    </location>
</feature>
<feature type="transmembrane region" description="Helical" evidence="1">
    <location>
        <begin position="176"/>
        <end position="194"/>
    </location>
</feature>